<proteinExistence type="predicted"/>
<protein>
    <submittedName>
        <fullName evidence="2">Coenzyme F390 synthetase</fullName>
    </submittedName>
</protein>
<feature type="domain" description="Acyl-protein synthetase LuxE" evidence="1">
    <location>
        <begin position="3"/>
        <end position="368"/>
    </location>
</feature>
<dbReference type="EMBL" id="CP007032">
    <property type="protein sequence ID" value="AHF06150.1"/>
    <property type="molecule type" value="Genomic_DNA"/>
</dbReference>
<keyword evidence="3" id="KW-1185">Reference proteome</keyword>
<accession>W0E5L0</accession>
<organism evidence="2 3">
    <name type="scientific">Desulfitobacterium metallireducens DSM 15288</name>
    <dbReference type="NCBI Taxonomy" id="871968"/>
    <lineage>
        <taxon>Bacteria</taxon>
        <taxon>Bacillati</taxon>
        <taxon>Bacillota</taxon>
        <taxon>Clostridia</taxon>
        <taxon>Eubacteriales</taxon>
        <taxon>Desulfitobacteriaceae</taxon>
        <taxon>Desulfitobacterium</taxon>
    </lineage>
</organism>
<dbReference type="GO" id="GO:0047474">
    <property type="term" value="F:long-chain fatty acid--protein ligase activity"/>
    <property type="evidence" value="ECO:0007669"/>
    <property type="project" value="InterPro"/>
</dbReference>
<gene>
    <name evidence="2" type="ORF">DESME_03110</name>
</gene>
<dbReference type="Gene3D" id="3.40.50.12780">
    <property type="entry name" value="N-terminal domain of ligase-like"/>
    <property type="match status" value="1"/>
</dbReference>
<dbReference type="KEGG" id="dmt:DESME_03110"/>
<dbReference type="eggNOG" id="COG1541">
    <property type="taxonomic scope" value="Bacteria"/>
</dbReference>
<dbReference type="RefSeq" id="WP_006719043.1">
    <property type="nucleotide sequence ID" value="NZ_CP007032.1"/>
</dbReference>
<dbReference type="InterPro" id="IPR007534">
    <property type="entry name" value="LuxE"/>
</dbReference>
<dbReference type="GO" id="GO:0008218">
    <property type="term" value="P:bioluminescence"/>
    <property type="evidence" value="ECO:0007669"/>
    <property type="project" value="InterPro"/>
</dbReference>
<evidence type="ECO:0000313" key="3">
    <source>
        <dbReference type="Proteomes" id="UP000010847"/>
    </source>
</evidence>
<dbReference type="InterPro" id="IPR042099">
    <property type="entry name" value="ANL_N_sf"/>
</dbReference>
<reference evidence="2 3" key="1">
    <citation type="submission" date="2013-12" db="EMBL/GenBank/DDBJ databases">
        <authorList>
            <consortium name="DOE Joint Genome Institute"/>
            <person name="Smidt H."/>
            <person name="Huntemann M."/>
            <person name="Han J."/>
            <person name="Chen A."/>
            <person name="Kyrpides N."/>
            <person name="Mavromatis K."/>
            <person name="Markowitz V."/>
            <person name="Palaniappan K."/>
            <person name="Ivanova N."/>
            <person name="Schaumberg A."/>
            <person name="Pati A."/>
            <person name="Liolios K."/>
            <person name="Nordberg H.P."/>
            <person name="Cantor M.N."/>
            <person name="Hua S.X."/>
            <person name="Woyke T."/>
        </authorList>
    </citation>
    <scope>NUCLEOTIDE SEQUENCE [LARGE SCALE GENOMIC DNA]</scope>
    <source>
        <strain evidence="3">DSM 15288</strain>
    </source>
</reference>
<sequence length="375" mass="42990">MRVDSEKMVEDIFDYIEKFKNKASNSPEISDDFNALALKLFQFQYQWNPVYRKYCQLRRKLPLTVKRWQDIPPISYQMFKESTLACEPIDETIPVFMTSGSTNPEKKGRNYHPTFKVWDASMIFPFKNYVLPDREKMRILVLSPGDDVNQNSSLSRYLSRAFKELGSEGSQLFFHQDIGFDMPTLVAALKQSVAEQEPVLLLGATFAYVHFIDYCQEQGEKFQLPKGSRVFDTGGLKGQAREVMTDELYEWFKAFFDVPRELCINMYGMTELCSQMYDRTIETYLSGGQVIYDKIGPAWTQIQVLDPDTLEAVPDGEIGLLAHYDLANWNSCLAVLTEDMGYKTPDGFVLLGRSKGAEPRGCSIAVDQLIAEQRK</sequence>
<dbReference type="STRING" id="871968.DESME_03110"/>
<dbReference type="Proteomes" id="UP000010847">
    <property type="component" value="Chromosome"/>
</dbReference>
<name>W0E5L0_9FIRM</name>
<dbReference type="SUPFAM" id="SSF56801">
    <property type="entry name" value="Acetyl-CoA synthetase-like"/>
    <property type="match status" value="1"/>
</dbReference>
<dbReference type="AlphaFoldDB" id="W0E5L0"/>
<dbReference type="OrthoDB" id="182577at2"/>
<evidence type="ECO:0000259" key="1">
    <source>
        <dbReference type="Pfam" id="PF04443"/>
    </source>
</evidence>
<dbReference type="Pfam" id="PF04443">
    <property type="entry name" value="LuxE"/>
    <property type="match status" value="1"/>
</dbReference>
<evidence type="ECO:0000313" key="2">
    <source>
        <dbReference type="EMBL" id="AHF06150.1"/>
    </source>
</evidence>
<dbReference type="HOGENOM" id="CLU_043257_0_0_9"/>